<organism evidence="2">
    <name type="scientific">Palpitomonas bilix</name>
    <dbReference type="NCBI Taxonomy" id="652834"/>
    <lineage>
        <taxon>Eukaryota</taxon>
        <taxon>Eukaryota incertae sedis</taxon>
    </lineage>
</organism>
<reference evidence="2" key="1">
    <citation type="submission" date="2021-01" db="EMBL/GenBank/DDBJ databases">
        <authorList>
            <person name="Corre E."/>
            <person name="Pelletier E."/>
            <person name="Niang G."/>
            <person name="Scheremetjew M."/>
            <person name="Finn R."/>
            <person name="Kale V."/>
            <person name="Holt S."/>
            <person name="Cochrane G."/>
            <person name="Meng A."/>
            <person name="Brown T."/>
            <person name="Cohen L."/>
        </authorList>
    </citation>
    <scope>NUCLEOTIDE SEQUENCE</scope>
    <source>
        <strain evidence="2">NIES-2562</strain>
    </source>
</reference>
<proteinExistence type="predicted"/>
<gene>
    <name evidence="2" type="ORF">PBIL07802_LOCUS28902</name>
</gene>
<name>A0A7S3GHN4_9EUKA</name>
<protein>
    <submittedName>
        <fullName evidence="2">Uncharacterized protein</fullName>
    </submittedName>
</protein>
<sequence>MSHIEQRKQEFRSYAEAQLRPILEKMVEKAMIALPSDPIDFMITYLQQQSSTSAADVLAAKKQSADGGEKDAEIAKLSDKVAKLELENEELKKASAGGSDDSAAAEVEKLKAENESLKAQVESLKSGGGGEAAAAAEPEVSAAPEEEEGGDKAAVMAKKLDSNRAVYIVGENSTKPKLVEDAISILRGEGKEIELVDVSIATRSHEFYGKWDDEGKWQDSPFTAALRKFQSEGEKAGGLQVVYIKGDVTLFIAEDLKNQVASKDVSNVSPFSQRQCILMLHTFVSHQSLSLSLIYCLSAPPSTYPFLCRSCSFQMIPS</sequence>
<accession>A0A7S3GHN4</accession>
<feature type="compositionally biased region" description="Low complexity" evidence="1">
    <location>
        <begin position="132"/>
        <end position="143"/>
    </location>
</feature>
<evidence type="ECO:0000256" key="1">
    <source>
        <dbReference type="SAM" id="MobiDB-lite"/>
    </source>
</evidence>
<dbReference type="AlphaFoldDB" id="A0A7S3GHN4"/>
<feature type="region of interest" description="Disordered" evidence="1">
    <location>
        <begin position="122"/>
        <end position="152"/>
    </location>
</feature>
<dbReference type="EMBL" id="HBIB01044275">
    <property type="protein sequence ID" value="CAE0266560.1"/>
    <property type="molecule type" value="Transcribed_RNA"/>
</dbReference>
<evidence type="ECO:0000313" key="2">
    <source>
        <dbReference type="EMBL" id="CAE0266560.1"/>
    </source>
</evidence>